<dbReference type="SUPFAM" id="SSF69572">
    <property type="entry name" value="Activating enzymes of the ubiquitin-like proteins"/>
    <property type="match status" value="1"/>
</dbReference>
<accession>A0ABZ0GMI7</accession>
<dbReference type="InterPro" id="IPR045886">
    <property type="entry name" value="ThiF/MoeB/HesA"/>
</dbReference>
<dbReference type="PANTHER" id="PTHR10953:SF240">
    <property type="entry name" value="SULFUR CARRIER PROTEIN THIS ADENYLYLTRANSFERASE"/>
    <property type="match status" value="1"/>
</dbReference>
<reference evidence="2 3" key="1">
    <citation type="submission" date="2023-09" db="EMBL/GenBank/DDBJ databases">
        <authorList>
            <person name="Qi X."/>
        </authorList>
    </citation>
    <scope>NUCLEOTIDE SEQUENCE [LARGE SCALE GENOMIC DNA]</scope>
    <source>
        <strain evidence="2 3">S1-1</strain>
    </source>
</reference>
<name>A0ABZ0GMI7_9GAMM</name>
<dbReference type="RefSeq" id="WP_348395921.1">
    <property type="nucleotide sequence ID" value="NZ_CP136600.1"/>
</dbReference>
<protein>
    <submittedName>
        <fullName evidence="2">HesA/MoeB/ThiF family protein</fullName>
    </submittedName>
</protein>
<dbReference type="NCBIfam" id="NF004281">
    <property type="entry name" value="PRK05690.1"/>
    <property type="match status" value="1"/>
</dbReference>
<dbReference type="PANTHER" id="PTHR10953">
    <property type="entry name" value="UBIQUITIN-ACTIVATING ENZYME E1"/>
    <property type="match status" value="1"/>
</dbReference>
<dbReference type="Gene3D" id="3.40.50.720">
    <property type="entry name" value="NAD(P)-binding Rossmann-like Domain"/>
    <property type="match status" value="1"/>
</dbReference>
<sequence>MNLSDQEYIRYSRQVMLEQVGEQGQITLKNSHIIVVGLGGLGCPALQYLAAAGIGELTLIDDDVVDLSNLQRQVLYRSNHIGKAKVEAAEQQLYGLNSQVKINAINKKVEQVNLVKLLEKAGLLLDCTDNANSRYFINQACQQAGVTLVSAAAIGGNGQLAVFNFNQHKSPCYRCLYPDLEQQDTALNCQNTGVFGPVLGVMGSLQAIEAIKLLVQPGQVTANKLMLFDAWQLKFNAIKLSHNSLCPSCATLTG</sequence>
<evidence type="ECO:0000259" key="1">
    <source>
        <dbReference type="Pfam" id="PF00899"/>
    </source>
</evidence>
<dbReference type="CDD" id="cd00757">
    <property type="entry name" value="ThiF_MoeB_HesA_family"/>
    <property type="match status" value="1"/>
</dbReference>
<evidence type="ECO:0000313" key="2">
    <source>
        <dbReference type="EMBL" id="WOH37127.1"/>
    </source>
</evidence>
<proteinExistence type="predicted"/>
<dbReference type="Proteomes" id="UP001301442">
    <property type="component" value="Chromosome"/>
</dbReference>
<keyword evidence="3" id="KW-1185">Reference proteome</keyword>
<gene>
    <name evidence="2" type="ORF">RI844_17440</name>
</gene>
<organism evidence="2 3">
    <name type="scientific">Thalassotalea fonticola</name>
    <dbReference type="NCBI Taxonomy" id="3065649"/>
    <lineage>
        <taxon>Bacteria</taxon>
        <taxon>Pseudomonadati</taxon>
        <taxon>Pseudomonadota</taxon>
        <taxon>Gammaproteobacteria</taxon>
        <taxon>Alteromonadales</taxon>
        <taxon>Colwelliaceae</taxon>
        <taxon>Thalassotalea</taxon>
    </lineage>
</organism>
<dbReference type="InterPro" id="IPR000594">
    <property type="entry name" value="ThiF_NAD_FAD-bd"/>
</dbReference>
<dbReference type="EMBL" id="CP136600">
    <property type="protein sequence ID" value="WOH37127.1"/>
    <property type="molecule type" value="Genomic_DNA"/>
</dbReference>
<dbReference type="InterPro" id="IPR035985">
    <property type="entry name" value="Ubiquitin-activating_enz"/>
</dbReference>
<evidence type="ECO:0000313" key="3">
    <source>
        <dbReference type="Proteomes" id="UP001301442"/>
    </source>
</evidence>
<feature type="domain" description="THIF-type NAD/FAD binding fold" evidence="1">
    <location>
        <begin position="11"/>
        <end position="247"/>
    </location>
</feature>
<dbReference type="Pfam" id="PF00899">
    <property type="entry name" value="ThiF"/>
    <property type="match status" value="1"/>
</dbReference>